<dbReference type="Proteomes" id="UP000553035">
    <property type="component" value="Unassembled WGS sequence"/>
</dbReference>
<gene>
    <name evidence="1" type="ORF">GGI52_001290</name>
</gene>
<comment type="caution">
    <text evidence="1">The sequence shown here is derived from an EMBL/GenBank/DDBJ whole genome shotgun (WGS) entry which is preliminary data.</text>
</comment>
<dbReference type="AlphaFoldDB" id="A0A7Y9VTG7"/>
<evidence type="ECO:0000313" key="1">
    <source>
        <dbReference type="EMBL" id="NYH08247.1"/>
    </source>
</evidence>
<proteinExistence type="predicted"/>
<accession>A0A7Y9VTG7</accession>
<evidence type="ECO:0000313" key="2">
    <source>
        <dbReference type="Proteomes" id="UP000553035"/>
    </source>
</evidence>
<dbReference type="EMBL" id="JACCAT010000001">
    <property type="protein sequence ID" value="NYH08247.1"/>
    <property type="molecule type" value="Genomic_DNA"/>
</dbReference>
<name>A0A7Y9VTG7_9PSED</name>
<sequence>MTFGKGPFQGTLRAFYSIEALTAPTLSSYSNALRIG</sequence>
<protein>
    <submittedName>
        <fullName evidence="1">Uncharacterized protein</fullName>
    </submittedName>
</protein>
<reference evidence="1 2" key="1">
    <citation type="submission" date="2020-07" db="EMBL/GenBank/DDBJ databases">
        <title>Exploring microbial biodiversity for novel pathways involved in the catabolism of aromatic compounds derived from lignin.</title>
        <authorList>
            <person name="Elkins J."/>
        </authorList>
    </citation>
    <scope>NUCLEOTIDE SEQUENCE [LARGE SCALE GENOMIC DNA]</scope>
    <source>
        <strain evidence="1 2">VanB</strain>
    </source>
</reference>
<organism evidence="1 2">
    <name type="scientific">Pseudomonas moraviensis</name>
    <dbReference type="NCBI Taxonomy" id="321662"/>
    <lineage>
        <taxon>Bacteria</taxon>
        <taxon>Pseudomonadati</taxon>
        <taxon>Pseudomonadota</taxon>
        <taxon>Gammaproteobacteria</taxon>
        <taxon>Pseudomonadales</taxon>
        <taxon>Pseudomonadaceae</taxon>
        <taxon>Pseudomonas</taxon>
    </lineage>
</organism>